<dbReference type="GO" id="GO:0051287">
    <property type="term" value="F:NAD binding"/>
    <property type="evidence" value="ECO:0007669"/>
    <property type="project" value="InterPro"/>
</dbReference>
<dbReference type="InterPro" id="IPR036220">
    <property type="entry name" value="UDP-Glc/GDP-Man_DH_C_sf"/>
</dbReference>
<feature type="binding site" evidence="12">
    <location>
        <position position="121"/>
    </location>
    <ligand>
        <name>NAD(+)</name>
        <dbReference type="ChEBI" id="CHEBI:57540"/>
    </ligand>
</feature>
<feature type="binding site" evidence="11">
    <location>
        <begin position="155"/>
        <end position="158"/>
    </location>
    <ligand>
        <name>substrate</name>
    </ligand>
</feature>
<comment type="function">
    <text evidence="8">Catalyzes the conversion of UDP-glucose into UDP-glucuronate, one of the precursors of teichuronic acid.</text>
</comment>
<dbReference type="PIRSF" id="PIRSF000124">
    <property type="entry name" value="UDPglc_GDPman_dh"/>
    <property type="match status" value="1"/>
</dbReference>
<feature type="binding site" evidence="12">
    <location>
        <position position="269"/>
    </location>
    <ligand>
        <name>NAD(+)</name>
        <dbReference type="ChEBI" id="CHEBI:57540"/>
    </ligand>
</feature>
<feature type="binding site" evidence="12">
    <location>
        <position position="30"/>
    </location>
    <ligand>
        <name>NAD(+)</name>
        <dbReference type="ChEBI" id="CHEBI:57540"/>
    </ligand>
</feature>
<dbReference type="PROSITE" id="PS51257">
    <property type="entry name" value="PROKAR_LIPOPROTEIN"/>
    <property type="match status" value="1"/>
</dbReference>
<evidence type="ECO:0000256" key="12">
    <source>
        <dbReference type="PIRSR" id="PIRSR500134-3"/>
    </source>
</evidence>
<dbReference type="Pfam" id="PF03720">
    <property type="entry name" value="UDPG_MGDP_dh_C"/>
    <property type="match status" value="1"/>
</dbReference>
<dbReference type="PANTHER" id="PTHR43750:SF3">
    <property type="entry name" value="UDP-GLUCOSE 6-DEHYDROGENASE TUAD"/>
    <property type="match status" value="1"/>
</dbReference>
<reference evidence="14 15" key="1">
    <citation type="journal article" date="2016" name="Nat. Commun.">
        <title>Thousands of microbial genomes shed light on interconnected biogeochemical processes in an aquifer system.</title>
        <authorList>
            <person name="Anantharaman K."/>
            <person name="Brown C.T."/>
            <person name="Hug L.A."/>
            <person name="Sharon I."/>
            <person name="Castelle C.J."/>
            <person name="Probst A.J."/>
            <person name="Thomas B.C."/>
            <person name="Singh A."/>
            <person name="Wilkins M.J."/>
            <person name="Karaoz U."/>
            <person name="Brodie E.L."/>
            <person name="Williams K.H."/>
            <person name="Hubbard S.S."/>
            <person name="Banfield J.F."/>
        </authorList>
    </citation>
    <scope>NUCLEOTIDE SEQUENCE [LARGE SCALE GENOMIC DNA]</scope>
</reference>
<dbReference type="Pfam" id="PF00984">
    <property type="entry name" value="UDPG_MGDP_dh"/>
    <property type="match status" value="1"/>
</dbReference>
<feature type="domain" description="UDP-glucose/GDP-mannose dehydrogenase C-terminal" evidence="13">
    <location>
        <begin position="320"/>
        <end position="435"/>
    </location>
</feature>
<evidence type="ECO:0000256" key="2">
    <source>
        <dbReference type="ARBA" id="ARBA00006601"/>
    </source>
</evidence>
<feature type="binding site" evidence="12">
    <location>
        <position position="334"/>
    </location>
    <ligand>
        <name>NAD(+)</name>
        <dbReference type="ChEBI" id="CHEBI:57540"/>
    </ligand>
</feature>
<dbReference type="Pfam" id="PF03721">
    <property type="entry name" value="UDPG_MGDP_dh_N"/>
    <property type="match status" value="1"/>
</dbReference>
<protein>
    <recommendedName>
        <fullName evidence="4 9">UDP-glucose 6-dehydrogenase</fullName>
        <ecNumber evidence="3 9">1.1.1.22</ecNumber>
    </recommendedName>
</protein>
<dbReference type="EC" id="1.1.1.22" evidence="3 9"/>
<dbReference type="SMART" id="SM00984">
    <property type="entry name" value="UDPG_MGDP_dh_C"/>
    <property type="match status" value="1"/>
</dbReference>
<dbReference type="Proteomes" id="UP000177583">
    <property type="component" value="Unassembled WGS sequence"/>
</dbReference>
<evidence type="ECO:0000313" key="15">
    <source>
        <dbReference type="Proteomes" id="UP000177583"/>
    </source>
</evidence>
<evidence type="ECO:0000313" key="14">
    <source>
        <dbReference type="EMBL" id="OGH00010.1"/>
    </source>
</evidence>
<dbReference type="InterPro" id="IPR001732">
    <property type="entry name" value="UDP-Glc/GDP-Man_DH_N"/>
</dbReference>
<keyword evidence="5 9" id="KW-0560">Oxidoreductase</keyword>
<feature type="binding site" evidence="11">
    <location>
        <position position="263"/>
    </location>
    <ligand>
        <name>substrate</name>
    </ligand>
</feature>
<dbReference type="InterPro" id="IPR017476">
    <property type="entry name" value="UDP-Glc/GDP-Man"/>
</dbReference>
<dbReference type="SUPFAM" id="SSF52413">
    <property type="entry name" value="UDP-glucose/GDP-mannose dehydrogenase C-terminal domain"/>
    <property type="match status" value="1"/>
</dbReference>
<feature type="binding site" evidence="12">
    <location>
        <position position="86"/>
    </location>
    <ligand>
        <name>NAD(+)</name>
        <dbReference type="ChEBI" id="CHEBI:57540"/>
    </ligand>
</feature>
<dbReference type="GO" id="GO:0003979">
    <property type="term" value="F:UDP-glucose 6-dehydrogenase activity"/>
    <property type="evidence" value="ECO:0007669"/>
    <property type="project" value="UniProtKB-EC"/>
</dbReference>
<dbReference type="NCBIfam" id="TIGR03026">
    <property type="entry name" value="NDP-sugDHase"/>
    <property type="match status" value="1"/>
</dbReference>
<gene>
    <name evidence="14" type="ORF">A2557_01400</name>
</gene>
<evidence type="ECO:0000256" key="10">
    <source>
        <dbReference type="PIRSR" id="PIRSR500134-1"/>
    </source>
</evidence>
<dbReference type="InterPro" id="IPR014027">
    <property type="entry name" value="UDP-Glc/GDP-Man_DH_C"/>
</dbReference>
<dbReference type="GO" id="GO:0006065">
    <property type="term" value="P:UDP-glucuronate biosynthetic process"/>
    <property type="evidence" value="ECO:0007669"/>
    <property type="project" value="UniProtKB-UniPathway"/>
</dbReference>
<evidence type="ECO:0000256" key="8">
    <source>
        <dbReference type="ARBA" id="ARBA00053241"/>
    </source>
</evidence>
<feature type="binding site" evidence="11">
    <location>
        <begin position="255"/>
        <end position="259"/>
    </location>
    <ligand>
        <name>substrate</name>
    </ligand>
</feature>
<dbReference type="SUPFAM" id="SSF51735">
    <property type="entry name" value="NAD(P)-binding Rossmann-fold domains"/>
    <property type="match status" value="1"/>
</dbReference>
<feature type="binding site" evidence="11">
    <location>
        <position position="210"/>
    </location>
    <ligand>
        <name>substrate</name>
    </ligand>
</feature>
<keyword evidence="6 9" id="KW-0520">NAD</keyword>
<organism evidence="14 15">
    <name type="scientific">Candidatus Lambdaproteobacteria bacterium RIFOXYD2_FULL_56_26</name>
    <dbReference type="NCBI Taxonomy" id="1817773"/>
    <lineage>
        <taxon>Bacteria</taxon>
        <taxon>Pseudomonadati</taxon>
        <taxon>Pseudomonadota</taxon>
        <taxon>Candidatus Lambdaproteobacteria</taxon>
    </lineage>
</organism>
<dbReference type="UniPathway" id="UPA00038">
    <property type="reaction ID" value="UER00491"/>
</dbReference>
<accession>A0A1F6GPG7</accession>
<evidence type="ECO:0000256" key="6">
    <source>
        <dbReference type="ARBA" id="ARBA00023027"/>
    </source>
</evidence>
<evidence type="ECO:0000256" key="11">
    <source>
        <dbReference type="PIRSR" id="PIRSR500134-2"/>
    </source>
</evidence>
<comment type="caution">
    <text evidence="14">The sequence shown here is derived from an EMBL/GenBank/DDBJ whole genome shotgun (WGS) entry which is preliminary data.</text>
</comment>
<dbReference type="SUPFAM" id="SSF48179">
    <property type="entry name" value="6-phosphogluconate dehydrogenase C-terminal domain-like"/>
    <property type="match status" value="1"/>
</dbReference>
<evidence type="ECO:0000259" key="13">
    <source>
        <dbReference type="SMART" id="SM00984"/>
    </source>
</evidence>
<dbReference type="Gene3D" id="1.20.5.100">
    <property type="entry name" value="Cytochrome c1, transmembrane anchor, C-terminal"/>
    <property type="match status" value="1"/>
</dbReference>
<comment type="catalytic activity">
    <reaction evidence="7 9">
        <text>UDP-alpha-D-glucose + 2 NAD(+) + H2O = UDP-alpha-D-glucuronate + 2 NADH + 3 H(+)</text>
        <dbReference type="Rhea" id="RHEA:23596"/>
        <dbReference type="ChEBI" id="CHEBI:15377"/>
        <dbReference type="ChEBI" id="CHEBI:15378"/>
        <dbReference type="ChEBI" id="CHEBI:57540"/>
        <dbReference type="ChEBI" id="CHEBI:57945"/>
        <dbReference type="ChEBI" id="CHEBI:58052"/>
        <dbReference type="ChEBI" id="CHEBI:58885"/>
        <dbReference type="EC" id="1.1.1.22"/>
    </reaction>
</comment>
<feature type="active site" description="Nucleophile" evidence="10">
    <location>
        <position position="266"/>
    </location>
</feature>
<dbReference type="Gene3D" id="3.40.50.720">
    <property type="entry name" value="NAD(P)-binding Rossmann-like Domain"/>
    <property type="match status" value="2"/>
</dbReference>
<dbReference type="PIRSF" id="PIRSF500134">
    <property type="entry name" value="UDPglc_DH_bac"/>
    <property type="match status" value="1"/>
</dbReference>
<comment type="pathway">
    <text evidence="1">Nucleotide-sugar biosynthesis; UDP-alpha-D-glucuronate biosynthesis; UDP-alpha-D-glucuronate from UDP-alpha-D-glucose: step 1/1.</text>
</comment>
<dbReference type="InterPro" id="IPR014026">
    <property type="entry name" value="UDP-Glc/GDP-Man_DH_dimer"/>
</dbReference>
<evidence type="ECO:0000256" key="5">
    <source>
        <dbReference type="ARBA" id="ARBA00023002"/>
    </source>
</evidence>
<name>A0A1F6GPG7_9PROT</name>
<feature type="binding site" evidence="12">
    <location>
        <position position="158"/>
    </location>
    <ligand>
        <name>NAD(+)</name>
        <dbReference type="ChEBI" id="CHEBI:57540"/>
    </ligand>
</feature>
<dbReference type="InterPro" id="IPR028357">
    <property type="entry name" value="UDPglc_DH_bac"/>
</dbReference>
<dbReference type="PANTHER" id="PTHR43750">
    <property type="entry name" value="UDP-GLUCOSE 6-DEHYDROGENASE TUAD"/>
    <property type="match status" value="1"/>
</dbReference>
<evidence type="ECO:0000256" key="3">
    <source>
        <dbReference type="ARBA" id="ARBA00012954"/>
    </source>
</evidence>
<evidence type="ECO:0000256" key="4">
    <source>
        <dbReference type="ARBA" id="ARBA00015132"/>
    </source>
</evidence>
<dbReference type="EMBL" id="MFNF01000051">
    <property type="protein sequence ID" value="OGH00010.1"/>
    <property type="molecule type" value="Genomic_DNA"/>
</dbReference>
<evidence type="ECO:0000256" key="9">
    <source>
        <dbReference type="PIRNR" id="PIRNR000124"/>
    </source>
</evidence>
<sequence length="454" mass="49763">MKVTVFGSGYVGLVAGACFAESGNDVVCVDVDQRKIDLLNNGGIPIFEPGLEEMVKKNRAQKRLTFTTDMAAATKAGDICFIAVGTPPDEDGSADLKYVLAVAETIGTYMESEKIIVDKSTVPVGTADRVRAKVKETLAKRGVELPYHVVSNPEFLKEGAALDDFMDPDRVVIGVDSDHAKAMMQELYGPFMRRQDHLIVMDIKSAEMTKYAANSMLATKISFMNEIANLCEKVGANIDAVRMGIGSDVRIGPHFLYAGAGYGGSCFPKDVQALVRTAGNNGVSLEILKAVERVNYAQKEVVINMITKRLGQDLKGKTFGMWGLSFKPKTDDMREAPALVVIEGLLKRGAKVIAHDPEAIEESERIIHHSPEAYPQFKDVGDKVQFKENAYDALAQVDGLIIMTEWNEFRRPDFAKVKAAMKAPLVFDGRNIYNPGQMKSLGFEYYSIGRPEVG</sequence>
<dbReference type="GO" id="GO:0000271">
    <property type="term" value="P:polysaccharide biosynthetic process"/>
    <property type="evidence" value="ECO:0007669"/>
    <property type="project" value="InterPro"/>
</dbReference>
<evidence type="ECO:0000256" key="7">
    <source>
        <dbReference type="ARBA" id="ARBA00047473"/>
    </source>
</evidence>
<dbReference type="AlphaFoldDB" id="A0A1F6GPG7"/>
<dbReference type="InterPro" id="IPR036291">
    <property type="entry name" value="NAD(P)-bd_dom_sf"/>
</dbReference>
<dbReference type="InterPro" id="IPR008927">
    <property type="entry name" value="6-PGluconate_DH-like_C_sf"/>
</dbReference>
<dbReference type="FunFam" id="1.20.5.100:FF:000001">
    <property type="entry name" value="UDP-glucose 6-dehydrogenase"/>
    <property type="match status" value="1"/>
</dbReference>
<evidence type="ECO:0000256" key="1">
    <source>
        <dbReference type="ARBA" id="ARBA00004701"/>
    </source>
</evidence>
<proteinExistence type="inferred from homology"/>
<comment type="similarity">
    <text evidence="2 9">Belongs to the UDP-glucose/GDP-mannose dehydrogenase family.</text>
</comment>
<feature type="binding site" evidence="11">
    <location>
        <position position="327"/>
    </location>
    <ligand>
        <name>substrate</name>
    </ligand>
</feature>
<feature type="binding site" evidence="12">
    <location>
        <position position="35"/>
    </location>
    <ligand>
        <name>NAD(+)</name>
        <dbReference type="ChEBI" id="CHEBI:57540"/>
    </ligand>
</feature>